<protein>
    <submittedName>
        <fullName evidence="1">DNA replication protein</fullName>
    </submittedName>
</protein>
<comment type="caution">
    <text evidence="1">The sequence shown here is derived from an EMBL/GenBank/DDBJ whole genome shotgun (WGS) entry which is preliminary data.</text>
</comment>
<evidence type="ECO:0000313" key="2">
    <source>
        <dbReference type="Proteomes" id="UP000233727"/>
    </source>
</evidence>
<evidence type="ECO:0000313" key="1">
    <source>
        <dbReference type="EMBL" id="PKU92922.1"/>
    </source>
</evidence>
<sequence length="189" mass="21105">MGIDIRKFIGTRMTPADLAREGHSRRQEARIRQDLDARYGTVVTGVCPECGRPVRKPARGPAARFCSRSCKTAYNRRQAQREAARAAALSESTADELKERGESYRARAQAIRDESSRLRQEARTMRAAARTSLMCQLLTIMRADPSMIADAAPGGYVRTLIARIDRLGEPGDAERMLRHQGYTLRMPVA</sequence>
<name>A0A2N3QMR0_9BIFI</name>
<dbReference type="EMBL" id="PCGY01000011">
    <property type="protein sequence ID" value="PKU92922.1"/>
    <property type="molecule type" value="Genomic_DNA"/>
</dbReference>
<dbReference type="Proteomes" id="UP000233727">
    <property type="component" value="Unassembled WGS sequence"/>
</dbReference>
<gene>
    <name evidence="1" type="ORF">CQR47_0772</name>
</gene>
<accession>A0A2N3QMR0</accession>
<dbReference type="AlphaFoldDB" id="A0A2N3QMR0"/>
<reference evidence="1 2" key="1">
    <citation type="submission" date="2017-10" db="EMBL/GenBank/DDBJ databases">
        <title>Bifidobacterium genomics.</title>
        <authorList>
            <person name="Lugli G.A."/>
            <person name="Milani C."/>
            <person name="Mancabelli L."/>
        </authorList>
    </citation>
    <scope>NUCLEOTIDE SEQUENCE [LARGE SCALE GENOMIC DNA]</scope>
    <source>
        <strain evidence="1 2">1542B</strain>
    </source>
</reference>
<proteinExistence type="predicted"/>
<organism evidence="1 2">
    <name type="scientific">Bifidobacterium thermophilum</name>
    <dbReference type="NCBI Taxonomy" id="33905"/>
    <lineage>
        <taxon>Bacteria</taxon>
        <taxon>Bacillati</taxon>
        <taxon>Actinomycetota</taxon>
        <taxon>Actinomycetes</taxon>
        <taxon>Bifidobacteriales</taxon>
        <taxon>Bifidobacteriaceae</taxon>
        <taxon>Bifidobacterium</taxon>
    </lineage>
</organism>
<dbReference type="RefSeq" id="WP_101455037.1">
    <property type="nucleotide sequence ID" value="NZ_PCGY01000011.1"/>
</dbReference>